<dbReference type="AlphaFoldDB" id="A0A917BC84"/>
<evidence type="ECO:0000313" key="1">
    <source>
        <dbReference type="EMBL" id="GGF36732.1"/>
    </source>
</evidence>
<proteinExistence type="predicted"/>
<organism evidence="1 2">
    <name type="scientific">Marmoricola endophyticus</name>
    <dbReference type="NCBI Taxonomy" id="2040280"/>
    <lineage>
        <taxon>Bacteria</taxon>
        <taxon>Bacillati</taxon>
        <taxon>Actinomycetota</taxon>
        <taxon>Actinomycetes</taxon>
        <taxon>Propionibacteriales</taxon>
        <taxon>Nocardioidaceae</taxon>
        <taxon>Marmoricola</taxon>
    </lineage>
</organism>
<reference evidence="1" key="2">
    <citation type="submission" date="2020-09" db="EMBL/GenBank/DDBJ databases">
        <authorList>
            <person name="Sun Q."/>
            <person name="Zhou Y."/>
        </authorList>
    </citation>
    <scope>NUCLEOTIDE SEQUENCE</scope>
    <source>
        <strain evidence="1">CGMCC 1.16067</strain>
    </source>
</reference>
<dbReference type="EMBL" id="BMKQ01000001">
    <property type="protein sequence ID" value="GGF36732.1"/>
    <property type="molecule type" value="Genomic_DNA"/>
</dbReference>
<name>A0A917BC84_9ACTN</name>
<reference evidence="1" key="1">
    <citation type="journal article" date="2014" name="Int. J. Syst. Evol. Microbiol.">
        <title>Complete genome sequence of Corynebacterium casei LMG S-19264T (=DSM 44701T), isolated from a smear-ripened cheese.</title>
        <authorList>
            <consortium name="US DOE Joint Genome Institute (JGI-PGF)"/>
            <person name="Walter F."/>
            <person name="Albersmeier A."/>
            <person name="Kalinowski J."/>
            <person name="Ruckert C."/>
        </authorList>
    </citation>
    <scope>NUCLEOTIDE SEQUENCE</scope>
    <source>
        <strain evidence="1">CGMCC 1.16067</strain>
    </source>
</reference>
<comment type="caution">
    <text evidence="1">The sequence shown here is derived from an EMBL/GenBank/DDBJ whole genome shotgun (WGS) entry which is preliminary data.</text>
</comment>
<sequence length="181" mass="19566">MSTYDVVLLIETGLSELDVRQVRSLHTELPDPVAYHVLLPVDDAAARVEGAVGALGSPAEPVTPSAVYRPEDVADLQQGVEAEARRVLDETVAALRGADGVTADGDLVTVDPIDALATKANEVEAAEVIVLTSPHVVKEFFHVDWASRAERRLDVPVLHLLERETFDQQAERYGDEGVTGY</sequence>
<evidence type="ECO:0000313" key="2">
    <source>
        <dbReference type="Proteomes" id="UP000649179"/>
    </source>
</evidence>
<accession>A0A917BC84</accession>
<dbReference type="InterPro" id="IPR014729">
    <property type="entry name" value="Rossmann-like_a/b/a_fold"/>
</dbReference>
<dbReference type="Gene3D" id="3.40.50.620">
    <property type="entry name" value="HUPs"/>
    <property type="match status" value="1"/>
</dbReference>
<dbReference type="Proteomes" id="UP000649179">
    <property type="component" value="Unassembled WGS sequence"/>
</dbReference>
<dbReference type="SUPFAM" id="SSF52402">
    <property type="entry name" value="Adenine nucleotide alpha hydrolases-like"/>
    <property type="match status" value="1"/>
</dbReference>
<gene>
    <name evidence="1" type="ORF">GCM10011519_07850</name>
</gene>
<dbReference type="RefSeq" id="WP_229660575.1">
    <property type="nucleotide sequence ID" value="NZ_BMKQ01000001.1"/>
</dbReference>
<evidence type="ECO:0008006" key="3">
    <source>
        <dbReference type="Google" id="ProtNLM"/>
    </source>
</evidence>
<protein>
    <recommendedName>
        <fullName evidence="3">Universal stress protein</fullName>
    </recommendedName>
</protein>
<keyword evidence="2" id="KW-1185">Reference proteome</keyword>